<evidence type="ECO:0000313" key="2">
    <source>
        <dbReference type="EMBL" id="TCZ64235.1"/>
    </source>
</evidence>
<sequence>METTTMSPVRFTASAAAEIRRLLEGADADGGKELRIGVKGGGCSGMSYVLEFDQRHDSDQEYDSEGIRFIMDRSHELYLFGVEVDWENGLSNRGFTFRNPNASTTCGCGSSFAV</sequence>
<accession>A0A4V2WLS2</accession>
<dbReference type="PANTHER" id="PTHR47265">
    <property type="entry name" value="IRON-SULFUR ASSEMBLY PROTEIN ISCA, CHLOROPLASTIC"/>
    <property type="match status" value="1"/>
</dbReference>
<organism evidence="2 3">
    <name type="scientific">Flaviaesturariibacter aridisoli</name>
    <dbReference type="NCBI Taxonomy" id="2545761"/>
    <lineage>
        <taxon>Bacteria</taxon>
        <taxon>Pseudomonadati</taxon>
        <taxon>Bacteroidota</taxon>
        <taxon>Chitinophagia</taxon>
        <taxon>Chitinophagales</taxon>
        <taxon>Chitinophagaceae</taxon>
        <taxon>Flaviaestuariibacter</taxon>
    </lineage>
</organism>
<dbReference type="Gene3D" id="2.60.300.12">
    <property type="entry name" value="HesB-like domain"/>
    <property type="match status" value="1"/>
</dbReference>
<gene>
    <name evidence="2" type="ORF">E0486_18280</name>
</gene>
<dbReference type="Pfam" id="PF01521">
    <property type="entry name" value="Fe-S_biosyn"/>
    <property type="match status" value="1"/>
</dbReference>
<dbReference type="EMBL" id="SKFH01000066">
    <property type="protein sequence ID" value="TCZ64235.1"/>
    <property type="molecule type" value="Genomic_DNA"/>
</dbReference>
<dbReference type="InterPro" id="IPR031108">
    <property type="entry name" value="IscA_plant_cyanobact"/>
</dbReference>
<dbReference type="InterPro" id="IPR035903">
    <property type="entry name" value="HesB-like_dom_sf"/>
</dbReference>
<name>A0A4V2WLS2_9BACT</name>
<dbReference type="NCBIfam" id="TIGR00049">
    <property type="entry name" value="iron-sulfur cluster assembly accessory protein"/>
    <property type="match status" value="1"/>
</dbReference>
<proteinExistence type="predicted"/>
<dbReference type="InterPro" id="IPR017870">
    <property type="entry name" value="FeS_cluster_insertion_CS"/>
</dbReference>
<comment type="caution">
    <text evidence="2">The sequence shown here is derived from an EMBL/GenBank/DDBJ whole genome shotgun (WGS) entry which is preliminary data.</text>
</comment>
<protein>
    <submittedName>
        <fullName evidence="2">Iron-sulfur cluster assembly accessory protein</fullName>
    </submittedName>
</protein>
<reference evidence="2 3" key="1">
    <citation type="submission" date="2019-03" db="EMBL/GenBank/DDBJ databases">
        <authorList>
            <person name="Kim M.K.M."/>
        </authorList>
    </citation>
    <scope>NUCLEOTIDE SEQUENCE [LARGE SCALE GENOMIC DNA]</scope>
    <source>
        <strain evidence="2 3">17J68-15</strain>
    </source>
</reference>
<dbReference type="InterPro" id="IPR000361">
    <property type="entry name" value="ATAP_core_dom"/>
</dbReference>
<evidence type="ECO:0000313" key="3">
    <source>
        <dbReference type="Proteomes" id="UP000295164"/>
    </source>
</evidence>
<dbReference type="GO" id="GO:0016226">
    <property type="term" value="P:iron-sulfur cluster assembly"/>
    <property type="evidence" value="ECO:0007669"/>
    <property type="project" value="InterPro"/>
</dbReference>
<dbReference type="SUPFAM" id="SSF89360">
    <property type="entry name" value="HesB-like domain"/>
    <property type="match status" value="1"/>
</dbReference>
<dbReference type="PROSITE" id="PS01152">
    <property type="entry name" value="HESB"/>
    <property type="match status" value="1"/>
</dbReference>
<dbReference type="GO" id="GO:0051537">
    <property type="term" value="F:2 iron, 2 sulfur cluster binding"/>
    <property type="evidence" value="ECO:0007669"/>
    <property type="project" value="UniProtKB-ARBA"/>
</dbReference>
<dbReference type="PANTHER" id="PTHR47265:SF1">
    <property type="entry name" value="IRON-SULFUR ASSEMBLY PROTEIN ISCA, CHLOROPLASTIC"/>
    <property type="match status" value="1"/>
</dbReference>
<keyword evidence="3" id="KW-1185">Reference proteome</keyword>
<dbReference type="AlphaFoldDB" id="A0A4V2WLS2"/>
<dbReference type="InterPro" id="IPR016092">
    <property type="entry name" value="ATAP"/>
</dbReference>
<evidence type="ECO:0000259" key="1">
    <source>
        <dbReference type="Pfam" id="PF01521"/>
    </source>
</evidence>
<dbReference type="Proteomes" id="UP000295164">
    <property type="component" value="Unassembled WGS sequence"/>
</dbReference>
<feature type="domain" description="Core" evidence="1">
    <location>
        <begin position="9"/>
        <end position="109"/>
    </location>
</feature>
<dbReference type="OrthoDB" id="9801228at2"/>
<dbReference type="RefSeq" id="WP_131854464.1">
    <property type="nucleotide sequence ID" value="NZ_SKFH01000066.1"/>
</dbReference>